<accession>A0A3N2DKT0</accession>
<evidence type="ECO:0000313" key="3">
    <source>
        <dbReference type="Proteomes" id="UP000275394"/>
    </source>
</evidence>
<dbReference type="EMBL" id="RKHR01000005">
    <property type="protein sequence ID" value="ROS00312.1"/>
    <property type="molecule type" value="Genomic_DNA"/>
</dbReference>
<evidence type="ECO:0000259" key="1">
    <source>
        <dbReference type="Pfam" id="PF07866"/>
    </source>
</evidence>
<organism evidence="2 3">
    <name type="scientific">Sinobacterium caligoides</name>
    <dbReference type="NCBI Taxonomy" id="933926"/>
    <lineage>
        <taxon>Bacteria</taxon>
        <taxon>Pseudomonadati</taxon>
        <taxon>Pseudomonadota</taxon>
        <taxon>Gammaproteobacteria</taxon>
        <taxon>Cellvibrionales</taxon>
        <taxon>Spongiibacteraceae</taxon>
        <taxon>Sinobacterium</taxon>
    </lineage>
</organism>
<gene>
    <name evidence="2" type="ORF">EDC56_2958</name>
</gene>
<sequence length="75" mass="8603">MVKTGLYKHYKGAFYQVEGVAKHSETEEALVVYRPTYGDQGLWVRPLSMFVETVQVAGEWQPRFAYVGDEEKTTV</sequence>
<comment type="caution">
    <text evidence="2">The sequence shown here is derived from an EMBL/GenBank/DDBJ whole genome shotgun (WGS) entry which is preliminary data.</text>
</comment>
<dbReference type="AlphaFoldDB" id="A0A3N2DKT0"/>
<dbReference type="Gene3D" id="2.30.30.320">
    <property type="entry name" value="DUF1653-like domain"/>
    <property type="match status" value="1"/>
</dbReference>
<keyword evidence="3" id="KW-1185">Reference proteome</keyword>
<dbReference type="Pfam" id="PF07866">
    <property type="entry name" value="DUF1653"/>
    <property type="match status" value="1"/>
</dbReference>
<dbReference type="InterPro" id="IPR023387">
    <property type="entry name" value="DUF1653-like_dom"/>
</dbReference>
<dbReference type="Proteomes" id="UP000275394">
    <property type="component" value="Unassembled WGS sequence"/>
</dbReference>
<evidence type="ECO:0000313" key="2">
    <source>
        <dbReference type="EMBL" id="ROS00312.1"/>
    </source>
</evidence>
<feature type="domain" description="DUF1653" evidence="1">
    <location>
        <begin position="5"/>
        <end position="66"/>
    </location>
</feature>
<dbReference type="OrthoDB" id="371169at2"/>
<reference evidence="2 3" key="1">
    <citation type="submission" date="2018-11" db="EMBL/GenBank/DDBJ databases">
        <title>Genomic Encyclopedia of Type Strains, Phase IV (KMG-IV): sequencing the most valuable type-strain genomes for metagenomic binning, comparative biology and taxonomic classification.</title>
        <authorList>
            <person name="Goeker M."/>
        </authorList>
    </citation>
    <scope>NUCLEOTIDE SEQUENCE [LARGE SCALE GENOMIC DNA]</scope>
    <source>
        <strain evidence="2 3">DSM 100316</strain>
    </source>
</reference>
<dbReference type="InterPro" id="IPR037135">
    <property type="entry name" value="DUF1653-like_dom_sf"/>
</dbReference>
<protein>
    <submittedName>
        <fullName evidence="2">Uncharacterized protein DUF1653</fullName>
    </submittedName>
</protein>
<proteinExistence type="predicted"/>
<name>A0A3N2DKT0_9GAMM</name>
<dbReference type="RefSeq" id="WP_123713274.1">
    <property type="nucleotide sequence ID" value="NZ_RKHR01000005.1"/>
</dbReference>